<dbReference type="InterPro" id="IPR003660">
    <property type="entry name" value="HAMP_dom"/>
</dbReference>
<keyword evidence="12" id="KW-0175">Coiled coil</keyword>
<evidence type="ECO:0000256" key="2">
    <source>
        <dbReference type="ARBA" id="ARBA00004651"/>
    </source>
</evidence>
<evidence type="ECO:0000256" key="5">
    <source>
        <dbReference type="ARBA" id="ARBA00022553"/>
    </source>
</evidence>
<keyword evidence="6" id="KW-0808">Transferase</keyword>
<dbReference type="SUPFAM" id="SSF55874">
    <property type="entry name" value="ATPase domain of HSP90 chaperone/DNA topoisomerase II/histidine kinase"/>
    <property type="match status" value="1"/>
</dbReference>
<evidence type="ECO:0000259" key="14">
    <source>
        <dbReference type="PROSITE" id="PS50109"/>
    </source>
</evidence>
<keyword evidence="10" id="KW-0902">Two-component regulatory system</keyword>
<dbReference type="GO" id="GO:0005886">
    <property type="term" value="C:plasma membrane"/>
    <property type="evidence" value="ECO:0007669"/>
    <property type="project" value="UniProtKB-SubCell"/>
</dbReference>
<dbReference type="CDD" id="cd06225">
    <property type="entry name" value="HAMP"/>
    <property type="match status" value="1"/>
</dbReference>
<dbReference type="PANTHER" id="PTHR34220">
    <property type="entry name" value="SENSOR HISTIDINE KINASE YPDA"/>
    <property type="match status" value="1"/>
</dbReference>
<gene>
    <name evidence="16" type="ORF">CF651_16865</name>
</gene>
<evidence type="ECO:0000256" key="1">
    <source>
        <dbReference type="ARBA" id="ARBA00000085"/>
    </source>
</evidence>
<keyword evidence="13" id="KW-1133">Transmembrane helix</keyword>
<evidence type="ECO:0000256" key="7">
    <source>
        <dbReference type="ARBA" id="ARBA00022741"/>
    </source>
</evidence>
<dbReference type="Proteomes" id="UP000215509">
    <property type="component" value="Unassembled WGS sequence"/>
</dbReference>
<keyword evidence="4" id="KW-1003">Cell membrane</keyword>
<dbReference type="AlphaFoldDB" id="A0A229UPW7"/>
<dbReference type="PRINTS" id="PR00344">
    <property type="entry name" value="BCTRLSENSOR"/>
</dbReference>
<evidence type="ECO:0000256" key="8">
    <source>
        <dbReference type="ARBA" id="ARBA00022777"/>
    </source>
</evidence>
<dbReference type="PANTHER" id="PTHR34220:SF7">
    <property type="entry name" value="SENSOR HISTIDINE KINASE YPDA"/>
    <property type="match status" value="1"/>
</dbReference>
<feature type="transmembrane region" description="Helical" evidence="13">
    <location>
        <begin position="328"/>
        <end position="347"/>
    </location>
</feature>
<organism evidence="16 17">
    <name type="scientific">Paenibacillus rigui</name>
    <dbReference type="NCBI Taxonomy" id="554312"/>
    <lineage>
        <taxon>Bacteria</taxon>
        <taxon>Bacillati</taxon>
        <taxon>Bacillota</taxon>
        <taxon>Bacilli</taxon>
        <taxon>Bacillales</taxon>
        <taxon>Paenibacillaceae</taxon>
        <taxon>Paenibacillus</taxon>
    </lineage>
</organism>
<dbReference type="OrthoDB" id="9776552at2"/>
<feature type="domain" description="Histidine kinase" evidence="14">
    <location>
        <begin position="447"/>
        <end position="623"/>
    </location>
</feature>
<sequence>MLYQCLRLRKLSSGQEAVPLQSPFRKWFSSRSFRYKLMMASIICILIPACITLAVYNYLTQDAVKEQAVSNSQESMMLVNNYVTNSFKYMLNVANTIQMDPELESIFKANVAGKRYTGPTAEYDEFADKNKIIKQIDNITIAGEKVNVTILLSNGSYYANYEIDEYNPLNLMNEPWFNQLKDLYGFQSYWVGTTPTVFKTQKLNNPYQMSVVRTLRWEGSTIYGFIMVTVMENQINQNFERLANNQEFMILDSHQKVISSNDVTKIGTKFTYADVSSQAEPISSEIVQVDHEDYLITQKLMPLTGWKLVSLTPYKKAIFKISGIFNKVFVFQIVSFIVFLLLLLYLLGTFTRPLVRLGKVALTVQRGDLETRSHIRGEDEIGRLGYLFDQMLDRIKEMIAEVSETQARKRQAELDMLQAQINPHFLFNVLNSIRMKVMFRGDKESAEMIGSLSKLLRMTINKDKGTITLHEEVEIVMDYMQLMNMRQKEKVQLKIDVSTDAFLKKVPRFFLQPIIENALIHGLNQSAGTITVEAWMEAQKLIVAVEDNGTGMAEETIARLRRRLTSGEDRGERGVDSRKGFSSIGLSNVNERMRMTYGDAFYMEIDSEPGRGTRVTMHIPAAEVDSEHV</sequence>
<dbReference type="PROSITE" id="PS50885">
    <property type="entry name" value="HAMP"/>
    <property type="match status" value="1"/>
</dbReference>
<dbReference type="EMBL" id="NMQW01000023">
    <property type="protein sequence ID" value="OXM85265.1"/>
    <property type="molecule type" value="Genomic_DNA"/>
</dbReference>
<evidence type="ECO:0000256" key="11">
    <source>
        <dbReference type="ARBA" id="ARBA00023136"/>
    </source>
</evidence>
<evidence type="ECO:0000313" key="17">
    <source>
        <dbReference type="Proteomes" id="UP000215509"/>
    </source>
</evidence>
<name>A0A229UPW7_9BACL</name>
<dbReference type="Gene3D" id="3.30.565.10">
    <property type="entry name" value="Histidine kinase-like ATPase, C-terminal domain"/>
    <property type="match status" value="1"/>
</dbReference>
<comment type="subcellular location">
    <subcellularLocation>
        <location evidence="2">Cell membrane</location>
        <topology evidence="2">Multi-pass membrane protein</topology>
    </subcellularLocation>
</comment>
<keyword evidence="17" id="KW-1185">Reference proteome</keyword>
<evidence type="ECO:0000256" key="12">
    <source>
        <dbReference type="SAM" id="Coils"/>
    </source>
</evidence>
<dbReference type="InterPro" id="IPR003594">
    <property type="entry name" value="HATPase_dom"/>
</dbReference>
<evidence type="ECO:0000256" key="10">
    <source>
        <dbReference type="ARBA" id="ARBA00023012"/>
    </source>
</evidence>
<evidence type="ECO:0000313" key="16">
    <source>
        <dbReference type="EMBL" id="OXM85265.1"/>
    </source>
</evidence>
<protein>
    <recommendedName>
        <fullName evidence="3">histidine kinase</fullName>
        <ecNumber evidence="3">2.7.13.3</ecNumber>
    </recommendedName>
</protein>
<proteinExistence type="predicted"/>
<dbReference type="GO" id="GO:0005524">
    <property type="term" value="F:ATP binding"/>
    <property type="evidence" value="ECO:0007669"/>
    <property type="project" value="UniProtKB-KW"/>
</dbReference>
<keyword evidence="9" id="KW-0067">ATP-binding</keyword>
<dbReference type="PROSITE" id="PS50109">
    <property type="entry name" value="HIS_KIN"/>
    <property type="match status" value="1"/>
</dbReference>
<dbReference type="SMART" id="SM00304">
    <property type="entry name" value="HAMP"/>
    <property type="match status" value="1"/>
</dbReference>
<dbReference type="InterPro" id="IPR036890">
    <property type="entry name" value="HATPase_C_sf"/>
</dbReference>
<comment type="catalytic activity">
    <reaction evidence="1">
        <text>ATP + protein L-histidine = ADP + protein N-phospho-L-histidine.</text>
        <dbReference type="EC" id="2.7.13.3"/>
    </reaction>
</comment>
<evidence type="ECO:0000256" key="9">
    <source>
        <dbReference type="ARBA" id="ARBA00022840"/>
    </source>
</evidence>
<dbReference type="InterPro" id="IPR004358">
    <property type="entry name" value="Sig_transdc_His_kin-like_C"/>
</dbReference>
<dbReference type="Pfam" id="PF02518">
    <property type="entry name" value="HATPase_c"/>
    <property type="match status" value="1"/>
</dbReference>
<dbReference type="GO" id="GO:0000155">
    <property type="term" value="F:phosphorelay sensor kinase activity"/>
    <property type="evidence" value="ECO:0007669"/>
    <property type="project" value="InterPro"/>
</dbReference>
<feature type="coiled-coil region" evidence="12">
    <location>
        <begin position="388"/>
        <end position="422"/>
    </location>
</feature>
<keyword evidence="13" id="KW-0812">Transmembrane</keyword>
<reference evidence="16 17" key="1">
    <citation type="submission" date="2017-07" db="EMBL/GenBank/DDBJ databases">
        <title>Genome sequencing and assembly of Paenibacillus rigui.</title>
        <authorList>
            <person name="Mayilraj S."/>
        </authorList>
    </citation>
    <scope>NUCLEOTIDE SEQUENCE [LARGE SCALE GENOMIC DNA]</scope>
    <source>
        <strain evidence="16 17">JCM 16352</strain>
    </source>
</reference>
<evidence type="ECO:0000259" key="15">
    <source>
        <dbReference type="PROSITE" id="PS50885"/>
    </source>
</evidence>
<dbReference type="InterPro" id="IPR050640">
    <property type="entry name" value="Bact_2-comp_sensor_kinase"/>
</dbReference>
<dbReference type="Pfam" id="PF06580">
    <property type="entry name" value="His_kinase"/>
    <property type="match status" value="1"/>
</dbReference>
<dbReference type="SUPFAM" id="SSF158472">
    <property type="entry name" value="HAMP domain-like"/>
    <property type="match status" value="1"/>
</dbReference>
<evidence type="ECO:0000256" key="4">
    <source>
        <dbReference type="ARBA" id="ARBA00022475"/>
    </source>
</evidence>
<feature type="domain" description="HAMP" evidence="15">
    <location>
        <begin position="348"/>
        <end position="400"/>
    </location>
</feature>
<evidence type="ECO:0000256" key="13">
    <source>
        <dbReference type="SAM" id="Phobius"/>
    </source>
</evidence>
<dbReference type="Gene3D" id="6.10.340.10">
    <property type="match status" value="1"/>
</dbReference>
<keyword evidence="7" id="KW-0547">Nucleotide-binding</keyword>
<keyword evidence="8 16" id="KW-0418">Kinase</keyword>
<dbReference type="Pfam" id="PF00672">
    <property type="entry name" value="HAMP"/>
    <property type="match status" value="1"/>
</dbReference>
<dbReference type="SMART" id="SM00387">
    <property type="entry name" value="HATPase_c"/>
    <property type="match status" value="1"/>
</dbReference>
<comment type="caution">
    <text evidence="16">The sequence shown here is derived from an EMBL/GenBank/DDBJ whole genome shotgun (WGS) entry which is preliminary data.</text>
</comment>
<evidence type="ECO:0000256" key="6">
    <source>
        <dbReference type="ARBA" id="ARBA00022679"/>
    </source>
</evidence>
<dbReference type="InterPro" id="IPR010559">
    <property type="entry name" value="Sig_transdc_His_kin_internal"/>
</dbReference>
<evidence type="ECO:0000256" key="3">
    <source>
        <dbReference type="ARBA" id="ARBA00012438"/>
    </source>
</evidence>
<dbReference type="EC" id="2.7.13.3" evidence="3"/>
<keyword evidence="11 13" id="KW-0472">Membrane</keyword>
<feature type="transmembrane region" description="Helical" evidence="13">
    <location>
        <begin position="35"/>
        <end position="59"/>
    </location>
</feature>
<keyword evidence="5" id="KW-0597">Phosphoprotein</keyword>
<accession>A0A229UPW7</accession>
<dbReference type="InterPro" id="IPR005467">
    <property type="entry name" value="His_kinase_dom"/>
</dbReference>